<evidence type="ECO:0000313" key="3">
    <source>
        <dbReference type="EMBL" id="SHE93741.1"/>
    </source>
</evidence>
<accession>A0A1M4XJZ5</accession>
<evidence type="ECO:0000313" key="4">
    <source>
        <dbReference type="Proteomes" id="UP000184295"/>
    </source>
</evidence>
<dbReference type="GO" id="GO:0005829">
    <property type="term" value="C:cytosol"/>
    <property type="evidence" value="ECO:0007669"/>
    <property type="project" value="UniProtKB-ARBA"/>
</dbReference>
<reference evidence="4" key="1">
    <citation type="submission" date="2016-11" db="EMBL/GenBank/DDBJ databases">
        <authorList>
            <person name="Varghese N."/>
            <person name="Submissions S."/>
        </authorList>
    </citation>
    <scope>NUCLEOTIDE SEQUENCE [LARGE SCALE GENOMIC DNA]</scope>
    <source>
        <strain evidence="4">DSM 19514</strain>
    </source>
</reference>
<dbReference type="InterPro" id="IPR036812">
    <property type="entry name" value="NAD(P)_OxRdtase_dom_sf"/>
</dbReference>
<dbReference type="GO" id="GO:0016491">
    <property type="term" value="F:oxidoreductase activity"/>
    <property type="evidence" value="ECO:0007669"/>
    <property type="project" value="UniProtKB-KW"/>
</dbReference>
<keyword evidence="1" id="KW-0560">Oxidoreductase</keyword>
<dbReference type="STRING" id="1121881.SAMN02745225_02049"/>
<gene>
    <name evidence="3" type="ORF">SAMN02745225_02049</name>
</gene>
<dbReference type="AlphaFoldDB" id="A0A1M4XJZ5"/>
<protein>
    <submittedName>
        <fullName evidence="3">Aryl-alcohol dehydrogenase (NADP+)</fullName>
    </submittedName>
</protein>
<dbReference type="SUPFAM" id="SSF51430">
    <property type="entry name" value="NAD(P)-linked oxidoreductase"/>
    <property type="match status" value="1"/>
</dbReference>
<dbReference type="OrthoDB" id="3664926at2"/>
<sequence length="343" mass="38313">MFYGYEEKVHVSSGEYVRLGTTGLKVSRLCLGTMTFGTQADEKESFAILNKAFDAGVNFIDTADVYPLGGGHELAGTTESIIGKWLPRHRDEVVIATKCVGEMGRLPHQRGASRRHIFDAVDASLKRLNTDYIDLYQLHSYDPETKIEESLSALDDLVHMGKVRYVGCSNFKAWQLARALGKSETHSLVRFDSVQPRYNLLFREIERELLPLCLEEGVGVIPYNPIAGGLLSGKHLGSTEPEPGTRFNSSKASQLYRDRYWHKDMFEMVNDVIEVAKRPGVPVVTLAVAWVAAHTAVTSPIIGASKASQLDDSLKALDYVIDPQLKKELDEMTMQYRRGDSER</sequence>
<dbReference type="EMBL" id="FQUL01000040">
    <property type="protein sequence ID" value="SHE93741.1"/>
    <property type="molecule type" value="Genomic_DNA"/>
</dbReference>
<keyword evidence="4" id="KW-1185">Reference proteome</keyword>
<organism evidence="3 4">
    <name type="scientific">Ferrithrix thermotolerans DSM 19514</name>
    <dbReference type="NCBI Taxonomy" id="1121881"/>
    <lineage>
        <taxon>Bacteria</taxon>
        <taxon>Bacillati</taxon>
        <taxon>Actinomycetota</taxon>
        <taxon>Acidimicrobiia</taxon>
        <taxon>Acidimicrobiales</taxon>
        <taxon>Acidimicrobiaceae</taxon>
        <taxon>Ferrithrix</taxon>
    </lineage>
</organism>
<name>A0A1M4XJZ5_9ACTN</name>
<proteinExistence type="predicted"/>
<evidence type="ECO:0000256" key="1">
    <source>
        <dbReference type="ARBA" id="ARBA00023002"/>
    </source>
</evidence>
<feature type="domain" description="NADP-dependent oxidoreductase" evidence="2">
    <location>
        <begin position="28"/>
        <end position="331"/>
    </location>
</feature>
<dbReference type="PANTHER" id="PTHR43364:SF4">
    <property type="entry name" value="NAD(P)-LINKED OXIDOREDUCTASE SUPERFAMILY PROTEIN"/>
    <property type="match status" value="1"/>
</dbReference>
<dbReference type="CDD" id="cd19087">
    <property type="entry name" value="AKR_AKR12A1_B1_C1"/>
    <property type="match status" value="1"/>
</dbReference>
<dbReference type="FunFam" id="3.20.20.100:FF:000004">
    <property type="entry name" value="Oxidoreductase, aldo/keto reductase"/>
    <property type="match status" value="1"/>
</dbReference>
<dbReference type="Pfam" id="PF00248">
    <property type="entry name" value="Aldo_ket_red"/>
    <property type="match status" value="1"/>
</dbReference>
<dbReference type="InterPro" id="IPR050523">
    <property type="entry name" value="AKR_Detox_Biosynth"/>
</dbReference>
<dbReference type="Gene3D" id="3.20.20.100">
    <property type="entry name" value="NADP-dependent oxidoreductase domain"/>
    <property type="match status" value="1"/>
</dbReference>
<dbReference type="InterPro" id="IPR023210">
    <property type="entry name" value="NADP_OxRdtase_dom"/>
</dbReference>
<evidence type="ECO:0000259" key="2">
    <source>
        <dbReference type="Pfam" id="PF00248"/>
    </source>
</evidence>
<dbReference type="Proteomes" id="UP000184295">
    <property type="component" value="Unassembled WGS sequence"/>
</dbReference>
<dbReference type="PANTHER" id="PTHR43364">
    <property type="entry name" value="NADH-SPECIFIC METHYLGLYOXAL REDUCTASE-RELATED"/>
    <property type="match status" value="1"/>
</dbReference>